<evidence type="ECO:0000259" key="3">
    <source>
        <dbReference type="Pfam" id="PF16043"/>
    </source>
</evidence>
<proteinExistence type="predicted"/>
<dbReference type="STRING" id="35570.A0A1I8NRG5"/>
<dbReference type="AlphaFoldDB" id="A0A1I8NRG5"/>
<feature type="region of interest" description="Disordered" evidence="2">
    <location>
        <begin position="187"/>
        <end position="281"/>
    </location>
</feature>
<evidence type="ECO:0000313" key="5">
    <source>
        <dbReference type="Proteomes" id="UP000095300"/>
    </source>
</evidence>
<protein>
    <recommendedName>
        <fullName evidence="3">DUF4795 domain-containing protein</fullName>
    </recommendedName>
</protein>
<dbReference type="InterPro" id="IPR032013">
    <property type="entry name" value="DUF4795"/>
</dbReference>
<feature type="domain" description="DUF4795" evidence="3">
    <location>
        <begin position="465"/>
        <end position="661"/>
    </location>
</feature>
<dbReference type="Proteomes" id="UP000095300">
    <property type="component" value="Unassembled WGS sequence"/>
</dbReference>
<evidence type="ECO:0000313" key="4">
    <source>
        <dbReference type="EnsemblMetazoa" id="SCAU001383-PB"/>
    </source>
</evidence>
<keyword evidence="1" id="KW-0175">Coiled coil</keyword>
<evidence type="ECO:0000256" key="1">
    <source>
        <dbReference type="SAM" id="Coils"/>
    </source>
</evidence>
<dbReference type="PANTHER" id="PTHR47080:SF1">
    <property type="entry name" value="CHROMOSOME 16 OPEN READING FRAME 96"/>
    <property type="match status" value="1"/>
</dbReference>
<evidence type="ECO:0000256" key="2">
    <source>
        <dbReference type="SAM" id="MobiDB-lite"/>
    </source>
</evidence>
<dbReference type="Pfam" id="PF16043">
    <property type="entry name" value="DUF4795"/>
    <property type="match status" value="1"/>
</dbReference>
<sequence>MSTVKFRQLIDMAIGSPDPGHVNFNALHCILSCFAEKLNILDETVDYSKYETINLCNSSTKDLYVDFNKCPGCGIRIGGGFDPDGEENDKPLETENEPGPMSHAADEPGEIQETEIEPQTENVPENEMQSSEVNLSHTNAETEKNKVEQQISQQDVELATNLASESRKTIPSPLTSVKSIEDKNAGQTIEIQKANPSRSTSFKSTKGSTEQIMETSKTILSPSTSVKSITGTKAEQNGETSKTIASPSASTKSFGEKPERHVETTKTVPSPSTSLKSLEAQPDPMQASVHHIEERVSKVETWLSKLAELDNFFTGIAIMKDQLELAMQQLLLLTYLTLSKKPDCEKALKLFDMAQILHSICKENTAIKGSNRFELPSEPSLTWRLSGMQLEEATSSDDIWEMQTSPQPQHHAPTDHLRQFEPEGCLCYSPGRLLDQLMELKTHFCILTNKVNELTAKLVKQEAQQTLSRMQEMQEQMKVLQLSVTNLKEQQERAEIRLTNNILNVENIKRTLEDVLVAKIDKTEVELQLADKVDYSQLQKKVSLDQMLEIQCRLDKRFNEVFRQIKENDKKLDMSVENLQQTLGYGAIEGILNTFRQQIESKIKSLHDMLQKYIDATNDDCAAAGARVKVLQDLACLSCDTNCVMRSMEKSKVGKLRNAHASPSLSPFITYEVGNIRKSGLNPGRHAGGLHTTNTARDRVEKILLNGK</sequence>
<dbReference type="KEGG" id="scac:106082838"/>
<dbReference type="VEuPathDB" id="VectorBase:SCAU001383"/>
<keyword evidence="5" id="KW-1185">Reference proteome</keyword>
<accession>A0A1I8NRG5</accession>
<feature type="compositionally biased region" description="Polar residues" evidence="2">
    <location>
        <begin position="187"/>
        <end position="253"/>
    </location>
</feature>
<name>A0A1I8NRG5_STOCA</name>
<feature type="region of interest" description="Disordered" evidence="2">
    <location>
        <begin position="80"/>
        <end position="110"/>
    </location>
</feature>
<feature type="compositionally biased region" description="Polar residues" evidence="2">
    <location>
        <begin position="265"/>
        <end position="276"/>
    </location>
</feature>
<gene>
    <name evidence="4" type="primary">106082838</name>
</gene>
<dbReference type="PANTHER" id="PTHR47080">
    <property type="entry name" value="CHROMOSOME 16 OPEN READING FRAME 96"/>
    <property type="match status" value="1"/>
</dbReference>
<feature type="compositionally biased region" description="Basic and acidic residues" evidence="2">
    <location>
        <begin position="254"/>
        <end position="264"/>
    </location>
</feature>
<dbReference type="EnsemblMetazoa" id="SCAU001383-RB">
    <property type="protein sequence ID" value="SCAU001383-PB"/>
    <property type="gene ID" value="SCAU001383"/>
</dbReference>
<dbReference type="OrthoDB" id="5981048at2759"/>
<feature type="coiled-coil region" evidence="1">
    <location>
        <begin position="456"/>
        <end position="497"/>
    </location>
</feature>
<organism evidence="4 5">
    <name type="scientific">Stomoxys calcitrans</name>
    <name type="common">Stable fly</name>
    <name type="synonym">Conops calcitrans</name>
    <dbReference type="NCBI Taxonomy" id="35570"/>
    <lineage>
        <taxon>Eukaryota</taxon>
        <taxon>Metazoa</taxon>
        <taxon>Ecdysozoa</taxon>
        <taxon>Arthropoda</taxon>
        <taxon>Hexapoda</taxon>
        <taxon>Insecta</taxon>
        <taxon>Pterygota</taxon>
        <taxon>Neoptera</taxon>
        <taxon>Endopterygota</taxon>
        <taxon>Diptera</taxon>
        <taxon>Brachycera</taxon>
        <taxon>Muscomorpha</taxon>
        <taxon>Muscoidea</taxon>
        <taxon>Muscidae</taxon>
        <taxon>Stomoxys</taxon>
    </lineage>
</organism>
<reference evidence="4" key="1">
    <citation type="submission" date="2020-05" db="UniProtKB">
        <authorList>
            <consortium name="EnsemblMetazoa"/>
        </authorList>
    </citation>
    <scope>IDENTIFICATION</scope>
    <source>
        <strain evidence="4">USDA</strain>
    </source>
</reference>